<evidence type="ECO:0000313" key="1">
    <source>
        <dbReference type="EnsemblPlants" id="KQL28034"/>
    </source>
</evidence>
<dbReference type="HOGENOM" id="CLU_2675728_0_0_1"/>
<dbReference type="AlphaFoldDB" id="K3YXC2"/>
<dbReference type="InParanoid" id="K3YXC2"/>
<dbReference type="Gramene" id="KQL28034">
    <property type="protein sequence ID" value="KQL28034"/>
    <property type="gene ID" value="SETIT_018918mg"/>
</dbReference>
<name>K3YXC2_SETIT</name>
<keyword evidence="2" id="KW-1185">Reference proteome</keyword>
<dbReference type="EnsemblPlants" id="KQL28034">
    <property type="protein sequence ID" value="KQL28034"/>
    <property type="gene ID" value="SETIT_018918mg"/>
</dbReference>
<sequence length="75" mass="8212">MRKDKVDNGCKKVLSVSLGILPRVLIMVTKSEIGFFIASRQTCAASRLDLSQVVINNGVIKETTLPYPAHVLRNG</sequence>
<dbReference type="EMBL" id="AGNK02000041">
    <property type="status" value="NOT_ANNOTATED_CDS"/>
    <property type="molecule type" value="Genomic_DNA"/>
</dbReference>
<evidence type="ECO:0000313" key="2">
    <source>
        <dbReference type="Proteomes" id="UP000004995"/>
    </source>
</evidence>
<protein>
    <submittedName>
        <fullName evidence="1">Uncharacterized protein</fullName>
    </submittedName>
</protein>
<proteinExistence type="predicted"/>
<organism evidence="1 2">
    <name type="scientific">Setaria italica</name>
    <name type="common">Foxtail millet</name>
    <name type="synonym">Panicum italicum</name>
    <dbReference type="NCBI Taxonomy" id="4555"/>
    <lineage>
        <taxon>Eukaryota</taxon>
        <taxon>Viridiplantae</taxon>
        <taxon>Streptophyta</taxon>
        <taxon>Embryophyta</taxon>
        <taxon>Tracheophyta</taxon>
        <taxon>Spermatophyta</taxon>
        <taxon>Magnoliopsida</taxon>
        <taxon>Liliopsida</taxon>
        <taxon>Poales</taxon>
        <taxon>Poaceae</taxon>
        <taxon>PACMAD clade</taxon>
        <taxon>Panicoideae</taxon>
        <taxon>Panicodae</taxon>
        <taxon>Paniceae</taxon>
        <taxon>Cenchrinae</taxon>
        <taxon>Setaria</taxon>
    </lineage>
</organism>
<reference evidence="1" key="2">
    <citation type="submission" date="2018-08" db="UniProtKB">
        <authorList>
            <consortium name="EnsemblPlants"/>
        </authorList>
    </citation>
    <scope>IDENTIFICATION</scope>
    <source>
        <strain evidence="1">Yugu1</strain>
    </source>
</reference>
<reference evidence="2" key="1">
    <citation type="journal article" date="2012" name="Nat. Biotechnol.">
        <title>Reference genome sequence of the model plant Setaria.</title>
        <authorList>
            <person name="Bennetzen J.L."/>
            <person name="Schmutz J."/>
            <person name="Wang H."/>
            <person name="Percifield R."/>
            <person name="Hawkins J."/>
            <person name="Pontaroli A.C."/>
            <person name="Estep M."/>
            <person name="Feng L."/>
            <person name="Vaughn J.N."/>
            <person name="Grimwood J."/>
            <person name="Jenkins J."/>
            <person name="Barry K."/>
            <person name="Lindquist E."/>
            <person name="Hellsten U."/>
            <person name="Deshpande S."/>
            <person name="Wang X."/>
            <person name="Wu X."/>
            <person name="Mitros T."/>
            <person name="Triplett J."/>
            <person name="Yang X."/>
            <person name="Ye C.Y."/>
            <person name="Mauro-Herrera M."/>
            <person name="Wang L."/>
            <person name="Li P."/>
            <person name="Sharma M."/>
            <person name="Sharma R."/>
            <person name="Ronald P.C."/>
            <person name="Panaud O."/>
            <person name="Kellogg E.A."/>
            <person name="Brutnell T.P."/>
            <person name="Doust A.N."/>
            <person name="Tuskan G.A."/>
            <person name="Rokhsar D."/>
            <person name="Devos K.M."/>
        </authorList>
    </citation>
    <scope>NUCLEOTIDE SEQUENCE [LARGE SCALE GENOMIC DNA]</scope>
    <source>
        <strain evidence="2">cv. Yugu1</strain>
    </source>
</reference>
<dbReference type="Proteomes" id="UP000004995">
    <property type="component" value="Unassembled WGS sequence"/>
</dbReference>
<accession>K3YXC2</accession>